<proteinExistence type="predicted"/>
<gene>
    <name evidence="1" type="ORF">FA95DRAFT_823869</name>
</gene>
<organism evidence="1 2">
    <name type="scientific">Auriscalpium vulgare</name>
    <dbReference type="NCBI Taxonomy" id="40419"/>
    <lineage>
        <taxon>Eukaryota</taxon>
        <taxon>Fungi</taxon>
        <taxon>Dikarya</taxon>
        <taxon>Basidiomycota</taxon>
        <taxon>Agaricomycotina</taxon>
        <taxon>Agaricomycetes</taxon>
        <taxon>Russulales</taxon>
        <taxon>Auriscalpiaceae</taxon>
        <taxon>Auriscalpium</taxon>
    </lineage>
</organism>
<dbReference type="EMBL" id="MU276167">
    <property type="protein sequence ID" value="KAI0040792.1"/>
    <property type="molecule type" value="Genomic_DNA"/>
</dbReference>
<keyword evidence="2" id="KW-1185">Reference proteome</keyword>
<evidence type="ECO:0000313" key="2">
    <source>
        <dbReference type="Proteomes" id="UP000814033"/>
    </source>
</evidence>
<protein>
    <submittedName>
        <fullName evidence="1">Uncharacterized protein</fullName>
    </submittedName>
</protein>
<accession>A0ACB8RA33</accession>
<dbReference type="Proteomes" id="UP000814033">
    <property type="component" value="Unassembled WGS sequence"/>
</dbReference>
<comment type="caution">
    <text evidence="1">The sequence shown here is derived from an EMBL/GenBank/DDBJ whole genome shotgun (WGS) entry which is preliminary data.</text>
</comment>
<sequence>MIMDAGSVESVTPRTRLRAAFKAIRSTFHWIAHTHRTTAPSDCSSQSPPGAAPTVPNTASRISRLPVELLNKIFLTTSTLSLGLTRTMRTRGPSWASITQVCPHWRDVAVNYPLLWTNVTANLSSDWAGLMLKRSSFLPLRMHLRVGNLPAPRSSPPRILPSDALFLLSDTSRIQYLRLSGERSDVVLLFRALGPMPALEVLRLDVTPGRPIALPANTFKRDAPRLKRLNIPLVSALSTPAWLLNGISHFTSTFSDELTPTGILDVLQRMPRLESLTLRSYVSSEHWQRLRARRDLMFVDLKHLALLEVEQPSGGLGLFAFLSRYVRVPSSVRVRLGISTSYLPLTATSWGPWMEHVAALKPVLAKLSGGRESFDRVYISGGPRDGDLYAWTTPVHSTHVEVEEGLPPDDAPIVFHFRWSCEHLRDSPEFRSPAFIDLPALCARLPFAEVHTVFIGGDPHCIPVPAGCWGDLLSNFPGVKILCLAGAVPFLQPLPGVRAGSRRWPALPVLPKLERLVLRKIQVRARSRVMRQLRAACAAVWPSSITHRMLMLLLRGWATTTSTPVDLVLDNCDVDAKTLRAVRRLYGDVKIVGQWSDNPVDSASGNIGGAVLGSSGSGDPESTRWTLLVR</sequence>
<reference evidence="1" key="1">
    <citation type="submission" date="2021-02" db="EMBL/GenBank/DDBJ databases">
        <authorList>
            <consortium name="DOE Joint Genome Institute"/>
            <person name="Ahrendt S."/>
            <person name="Looney B.P."/>
            <person name="Miyauchi S."/>
            <person name="Morin E."/>
            <person name="Drula E."/>
            <person name="Courty P.E."/>
            <person name="Chicoki N."/>
            <person name="Fauchery L."/>
            <person name="Kohler A."/>
            <person name="Kuo A."/>
            <person name="Labutti K."/>
            <person name="Pangilinan J."/>
            <person name="Lipzen A."/>
            <person name="Riley R."/>
            <person name="Andreopoulos W."/>
            <person name="He G."/>
            <person name="Johnson J."/>
            <person name="Barry K.W."/>
            <person name="Grigoriev I.V."/>
            <person name="Nagy L."/>
            <person name="Hibbett D."/>
            <person name="Henrissat B."/>
            <person name="Matheny P.B."/>
            <person name="Labbe J."/>
            <person name="Martin F."/>
        </authorList>
    </citation>
    <scope>NUCLEOTIDE SEQUENCE</scope>
    <source>
        <strain evidence="1">FP105234-sp</strain>
    </source>
</reference>
<name>A0ACB8RA33_9AGAM</name>
<reference evidence="1" key="2">
    <citation type="journal article" date="2022" name="New Phytol.">
        <title>Evolutionary transition to the ectomycorrhizal habit in the genomes of a hyperdiverse lineage of mushroom-forming fungi.</title>
        <authorList>
            <person name="Looney B."/>
            <person name="Miyauchi S."/>
            <person name="Morin E."/>
            <person name="Drula E."/>
            <person name="Courty P.E."/>
            <person name="Kohler A."/>
            <person name="Kuo A."/>
            <person name="LaButti K."/>
            <person name="Pangilinan J."/>
            <person name="Lipzen A."/>
            <person name="Riley R."/>
            <person name="Andreopoulos W."/>
            <person name="He G."/>
            <person name="Johnson J."/>
            <person name="Nolan M."/>
            <person name="Tritt A."/>
            <person name="Barry K.W."/>
            <person name="Grigoriev I.V."/>
            <person name="Nagy L.G."/>
            <person name="Hibbett D."/>
            <person name="Henrissat B."/>
            <person name="Matheny P.B."/>
            <person name="Labbe J."/>
            <person name="Martin F.M."/>
        </authorList>
    </citation>
    <scope>NUCLEOTIDE SEQUENCE</scope>
    <source>
        <strain evidence="1">FP105234-sp</strain>
    </source>
</reference>
<evidence type="ECO:0000313" key="1">
    <source>
        <dbReference type="EMBL" id="KAI0040792.1"/>
    </source>
</evidence>